<keyword evidence="1" id="KW-1133">Transmembrane helix</keyword>
<organism evidence="2 3">
    <name type="scientific">Floricoccus tropicus</name>
    <dbReference type="NCBI Taxonomy" id="1859473"/>
    <lineage>
        <taxon>Bacteria</taxon>
        <taxon>Bacillati</taxon>
        <taxon>Bacillota</taxon>
        <taxon>Bacilli</taxon>
        <taxon>Lactobacillales</taxon>
        <taxon>Streptococcaceae</taxon>
        <taxon>Floricoccus</taxon>
    </lineage>
</organism>
<gene>
    <name evidence="2" type="ORF">BG261_10430</name>
</gene>
<feature type="transmembrane region" description="Helical" evidence="1">
    <location>
        <begin position="93"/>
        <end position="114"/>
    </location>
</feature>
<evidence type="ECO:0000313" key="2">
    <source>
        <dbReference type="EMBL" id="OFI50050.1"/>
    </source>
</evidence>
<feature type="transmembrane region" description="Helical" evidence="1">
    <location>
        <begin position="68"/>
        <end position="87"/>
    </location>
</feature>
<name>A0A1E8GP57_9LACT</name>
<dbReference type="OrthoDB" id="9841425at2"/>
<dbReference type="AlphaFoldDB" id="A0A1E8GP57"/>
<comment type="caution">
    <text evidence="2">The sequence shown here is derived from an EMBL/GenBank/DDBJ whole genome shotgun (WGS) entry which is preliminary data.</text>
</comment>
<feature type="transmembrane region" description="Helical" evidence="1">
    <location>
        <begin position="12"/>
        <end position="31"/>
    </location>
</feature>
<feature type="transmembrane region" description="Helical" evidence="1">
    <location>
        <begin position="37"/>
        <end position="56"/>
    </location>
</feature>
<reference evidence="3" key="1">
    <citation type="submission" date="2016-09" db="EMBL/GenBank/DDBJ databases">
        <title>Draft genome sequence of a novel species of the family Streptococcaceae isolated from flowers.</title>
        <authorList>
            <person name="Chuah L.-O."/>
            <person name="Yap K.-P."/>
            <person name="Thong K.L."/>
            <person name="Liong M.T."/>
            <person name="Ahmad R."/>
            <person name="Rusul G."/>
        </authorList>
    </citation>
    <scope>NUCLEOTIDE SEQUENCE [LARGE SCALE GENOMIC DNA]</scope>
    <source>
        <strain evidence="3">DF1</strain>
    </source>
</reference>
<protein>
    <submittedName>
        <fullName evidence="2">Uncharacterized protein</fullName>
    </submittedName>
</protein>
<proteinExistence type="predicted"/>
<evidence type="ECO:0000313" key="3">
    <source>
        <dbReference type="Proteomes" id="UP000178622"/>
    </source>
</evidence>
<evidence type="ECO:0000256" key="1">
    <source>
        <dbReference type="SAM" id="Phobius"/>
    </source>
</evidence>
<dbReference type="EMBL" id="MKIR01000004">
    <property type="protein sequence ID" value="OFI50050.1"/>
    <property type="molecule type" value="Genomic_DNA"/>
</dbReference>
<keyword evidence="1" id="KW-0472">Membrane</keyword>
<keyword evidence="3" id="KW-1185">Reference proteome</keyword>
<sequence length="125" mass="14556">MTKEMFFKTIKSNIEITLLILIIMGIDQIVVKRQDVVNLYTDGIVIIVTILSLNILRETNLSMWKTFLGTIIVNYILVQIMQFFSIHCLSFNIYMYIFIVVVLMILALIIGFLYNKMHNSTKINT</sequence>
<dbReference type="RefSeq" id="WP_070791731.1">
    <property type="nucleotide sequence ID" value="NZ_MKIR01000004.1"/>
</dbReference>
<accession>A0A1E8GP57</accession>
<dbReference type="Proteomes" id="UP000178622">
    <property type="component" value="Unassembled WGS sequence"/>
</dbReference>
<keyword evidence="1" id="KW-0812">Transmembrane</keyword>